<protein>
    <submittedName>
        <fullName evidence="1">Uncharacterized protein</fullName>
    </submittedName>
</protein>
<gene>
    <name evidence="1" type="ORF">DPMN_021447</name>
</gene>
<name>A0A9D4NKS7_DREPO</name>
<organism evidence="1 2">
    <name type="scientific">Dreissena polymorpha</name>
    <name type="common">Zebra mussel</name>
    <name type="synonym">Mytilus polymorpha</name>
    <dbReference type="NCBI Taxonomy" id="45954"/>
    <lineage>
        <taxon>Eukaryota</taxon>
        <taxon>Metazoa</taxon>
        <taxon>Spiralia</taxon>
        <taxon>Lophotrochozoa</taxon>
        <taxon>Mollusca</taxon>
        <taxon>Bivalvia</taxon>
        <taxon>Autobranchia</taxon>
        <taxon>Heteroconchia</taxon>
        <taxon>Euheterodonta</taxon>
        <taxon>Imparidentia</taxon>
        <taxon>Neoheterodontei</taxon>
        <taxon>Myida</taxon>
        <taxon>Dreissenoidea</taxon>
        <taxon>Dreissenidae</taxon>
        <taxon>Dreissena</taxon>
    </lineage>
</organism>
<keyword evidence="2" id="KW-1185">Reference proteome</keyword>
<dbReference type="AlphaFoldDB" id="A0A9D4NKS7"/>
<evidence type="ECO:0000313" key="1">
    <source>
        <dbReference type="EMBL" id="KAH3897260.1"/>
    </source>
</evidence>
<comment type="caution">
    <text evidence="1">The sequence shown here is derived from an EMBL/GenBank/DDBJ whole genome shotgun (WGS) entry which is preliminary data.</text>
</comment>
<reference evidence="1" key="1">
    <citation type="journal article" date="2019" name="bioRxiv">
        <title>The Genome of the Zebra Mussel, Dreissena polymorpha: A Resource for Invasive Species Research.</title>
        <authorList>
            <person name="McCartney M.A."/>
            <person name="Auch B."/>
            <person name="Kono T."/>
            <person name="Mallez S."/>
            <person name="Zhang Y."/>
            <person name="Obille A."/>
            <person name="Becker A."/>
            <person name="Abrahante J.E."/>
            <person name="Garbe J."/>
            <person name="Badalamenti J.P."/>
            <person name="Herman A."/>
            <person name="Mangelson H."/>
            <person name="Liachko I."/>
            <person name="Sullivan S."/>
            <person name="Sone E.D."/>
            <person name="Koren S."/>
            <person name="Silverstein K.A.T."/>
            <person name="Beckman K.B."/>
            <person name="Gohl D.M."/>
        </authorList>
    </citation>
    <scope>NUCLEOTIDE SEQUENCE</scope>
    <source>
        <strain evidence="1">Duluth1</strain>
        <tissue evidence="1">Whole animal</tissue>
    </source>
</reference>
<proteinExistence type="predicted"/>
<dbReference type="Proteomes" id="UP000828390">
    <property type="component" value="Unassembled WGS sequence"/>
</dbReference>
<sequence length="61" mass="7003">MVFGHQEFLGSKFMLRLSQECPKDNTYQFHSQHVLVPLTTRTGSTHNTYWFHSGIGTGMSQ</sequence>
<dbReference type="EMBL" id="JAIWYP010000001">
    <property type="protein sequence ID" value="KAH3897260.1"/>
    <property type="molecule type" value="Genomic_DNA"/>
</dbReference>
<accession>A0A9D4NKS7</accession>
<evidence type="ECO:0000313" key="2">
    <source>
        <dbReference type="Proteomes" id="UP000828390"/>
    </source>
</evidence>
<reference evidence="1" key="2">
    <citation type="submission" date="2020-11" db="EMBL/GenBank/DDBJ databases">
        <authorList>
            <person name="McCartney M.A."/>
            <person name="Auch B."/>
            <person name="Kono T."/>
            <person name="Mallez S."/>
            <person name="Becker A."/>
            <person name="Gohl D.M."/>
            <person name="Silverstein K.A.T."/>
            <person name="Koren S."/>
            <person name="Bechman K.B."/>
            <person name="Herman A."/>
            <person name="Abrahante J.E."/>
            <person name="Garbe J."/>
        </authorList>
    </citation>
    <scope>NUCLEOTIDE SEQUENCE</scope>
    <source>
        <strain evidence="1">Duluth1</strain>
        <tissue evidence="1">Whole animal</tissue>
    </source>
</reference>